<organism evidence="10 11">
    <name type="scientific">Pelagicoccus mobilis</name>
    <dbReference type="NCBI Taxonomy" id="415221"/>
    <lineage>
        <taxon>Bacteria</taxon>
        <taxon>Pseudomonadati</taxon>
        <taxon>Verrucomicrobiota</taxon>
        <taxon>Opitutia</taxon>
        <taxon>Puniceicoccales</taxon>
        <taxon>Pelagicoccaceae</taxon>
        <taxon>Pelagicoccus</taxon>
    </lineage>
</organism>
<dbReference type="Gene3D" id="2.60.40.10">
    <property type="entry name" value="Immunoglobulins"/>
    <property type="match status" value="3"/>
</dbReference>
<dbReference type="InterPro" id="IPR006101">
    <property type="entry name" value="Glyco_hydro_2"/>
</dbReference>
<dbReference type="SUPFAM" id="SSF49785">
    <property type="entry name" value="Galactose-binding domain-like"/>
    <property type="match status" value="2"/>
</dbReference>
<dbReference type="EMBL" id="JAENIL010000004">
    <property type="protein sequence ID" value="MBK1875875.1"/>
    <property type="molecule type" value="Genomic_DNA"/>
</dbReference>
<evidence type="ECO:0000256" key="2">
    <source>
        <dbReference type="ARBA" id="ARBA00022801"/>
    </source>
</evidence>
<reference evidence="10" key="1">
    <citation type="submission" date="2021-01" db="EMBL/GenBank/DDBJ databases">
        <title>Modified the classification status of verrucomicrobia.</title>
        <authorList>
            <person name="Feng X."/>
        </authorList>
    </citation>
    <scope>NUCLEOTIDE SEQUENCE</scope>
    <source>
        <strain evidence="10">KCTC 13126</strain>
    </source>
</reference>
<dbReference type="GO" id="GO:0005975">
    <property type="term" value="P:carbohydrate metabolic process"/>
    <property type="evidence" value="ECO:0007669"/>
    <property type="project" value="InterPro"/>
</dbReference>
<dbReference type="Pfam" id="PF00703">
    <property type="entry name" value="Glyco_hydro_2"/>
    <property type="match status" value="1"/>
</dbReference>
<feature type="domain" description="GH29D-like beta-sandwich" evidence="7">
    <location>
        <begin position="820"/>
        <end position="863"/>
    </location>
</feature>
<evidence type="ECO:0000259" key="6">
    <source>
        <dbReference type="Pfam" id="PF02837"/>
    </source>
</evidence>
<keyword evidence="2" id="KW-0378">Hydrolase</keyword>
<feature type="domain" description="DUF4982" evidence="8">
    <location>
        <begin position="626"/>
        <end position="686"/>
    </location>
</feature>
<dbReference type="RefSeq" id="WP_200354090.1">
    <property type="nucleotide sequence ID" value="NZ_JAENIL010000004.1"/>
</dbReference>
<dbReference type="Pfam" id="PF02836">
    <property type="entry name" value="Glyco_hydro_2_C"/>
    <property type="match status" value="1"/>
</dbReference>
<dbReference type="SUPFAM" id="SSF49303">
    <property type="entry name" value="beta-Galactosidase/glucuronidase domain"/>
    <property type="match status" value="1"/>
</dbReference>
<comment type="similarity">
    <text evidence="1">Belongs to the glycosyl hydrolase 2 family.</text>
</comment>
<dbReference type="InterPro" id="IPR006103">
    <property type="entry name" value="Glyco_hydro_2_cat"/>
</dbReference>
<feature type="domain" description="Glycoside hydrolase family 2 catalytic" evidence="5">
    <location>
        <begin position="295"/>
        <end position="454"/>
    </location>
</feature>
<evidence type="ECO:0000313" key="11">
    <source>
        <dbReference type="Proteomes" id="UP000617628"/>
    </source>
</evidence>
<dbReference type="Gene3D" id="2.60.120.260">
    <property type="entry name" value="Galactose-binding domain-like"/>
    <property type="match status" value="2"/>
</dbReference>
<dbReference type="AlphaFoldDB" id="A0A934RQW0"/>
<evidence type="ECO:0000259" key="9">
    <source>
        <dbReference type="Pfam" id="PF18565"/>
    </source>
</evidence>
<keyword evidence="3" id="KW-0326">Glycosidase</keyword>
<evidence type="ECO:0000256" key="1">
    <source>
        <dbReference type="ARBA" id="ARBA00007401"/>
    </source>
</evidence>
<dbReference type="Pfam" id="PF16355">
    <property type="entry name" value="DUF4982"/>
    <property type="match status" value="1"/>
</dbReference>
<dbReference type="InterPro" id="IPR006102">
    <property type="entry name" value="Ig-like_GH2"/>
</dbReference>
<dbReference type="InterPro" id="IPR059177">
    <property type="entry name" value="GH29D-like_dom"/>
</dbReference>
<dbReference type="Gene3D" id="3.20.20.80">
    <property type="entry name" value="Glycosidases"/>
    <property type="match status" value="1"/>
</dbReference>
<feature type="domain" description="Glycoside hydrolase family 2 immunoglobulin-like beta-sandwich" evidence="4">
    <location>
        <begin position="193"/>
        <end position="287"/>
    </location>
</feature>
<dbReference type="InterPro" id="IPR051913">
    <property type="entry name" value="GH2_Domain-Containing"/>
</dbReference>
<dbReference type="InterPro" id="IPR040605">
    <property type="entry name" value="Glyco_hydro2_dom5"/>
</dbReference>
<dbReference type="InterPro" id="IPR008979">
    <property type="entry name" value="Galactose-bd-like_sf"/>
</dbReference>
<proteinExistence type="inferred from homology"/>
<evidence type="ECO:0000259" key="5">
    <source>
        <dbReference type="Pfam" id="PF02836"/>
    </source>
</evidence>
<dbReference type="InterPro" id="IPR013783">
    <property type="entry name" value="Ig-like_fold"/>
</dbReference>
<protein>
    <submittedName>
        <fullName evidence="10">DUF4982 domain-containing protein</fullName>
    </submittedName>
</protein>
<dbReference type="PRINTS" id="PR00132">
    <property type="entry name" value="GLHYDRLASE2"/>
</dbReference>
<evidence type="ECO:0000259" key="8">
    <source>
        <dbReference type="Pfam" id="PF16355"/>
    </source>
</evidence>
<evidence type="ECO:0000313" key="10">
    <source>
        <dbReference type="EMBL" id="MBK1875875.1"/>
    </source>
</evidence>
<name>A0A934RQW0_9BACT</name>
<evidence type="ECO:0000259" key="4">
    <source>
        <dbReference type="Pfam" id="PF00703"/>
    </source>
</evidence>
<dbReference type="Pfam" id="PF02837">
    <property type="entry name" value="Glyco_hydro_2_N"/>
    <property type="match status" value="1"/>
</dbReference>
<dbReference type="InterPro" id="IPR032311">
    <property type="entry name" value="DUF4982"/>
</dbReference>
<gene>
    <name evidence="10" type="ORF">JIN87_03285</name>
</gene>
<feature type="domain" description="Glycoside hydrolase family 2" evidence="9">
    <location>
        <begin position="710"/>
        <end position="792"/>
    </location>
</feature>
<accession>A0A934RQW0</accession>
<feature type="domain" description="Glycosyl hydrolases family 2 sugar binding" evidence="6">
    <location>
        <begin position="86"/>
        <end position="157"/>
    </location>
</feature>
<dbReference type="Pfam" id="PF18565">
    <property type="entry name" value="Glyco_hydro2_C5"/>
    <property type="match status" value="1"/>
</dbReference>
<dbReference type="Proteomes" id="UP000617628">
    <property type="component" value="Unassembled WGS sequence"/>
</dbReference>
<dbReference type="PANTHER" id="PTHR42732">
    <property type="entry name" value="BETA-GALACTOSIDASE"/>
    <property type="match status" value="1"/>
</dbReference>
<dbReference type="InterPro" id="IPR006104">
    <property type="entry name" value="Glyco_hydro_2_N"/>
</dbReference>
<evidence type="ECO:0000259" key="7">
    <source>
        <dbReference type="Pfam" id="PF13290"/>
    </source>
</evidence>
<sequence>MHWAIYLKQTLFYVLATISIITAGTSRETINLNDEWSFHLGDLDGAQAPSFTDDDWRVLSVPHDWAFEAAFRPNAAQTDRGGYKPGGIGWYRREIEMPESWKGKAIRIQFDGIYMDSQVWLNGEKLGGMPYGYLSFGFDIASKLKPGKNTLAIRVDNSKEPSARWYHGCGIYAPVNLVVTEPERIAHDGIYITTPEITDEEASVQIETEIDAPKTKGLTLVTRIISPEGKEVAQAKTRLDSATTTQTIRVPSPQRWDVDSPSLYTCVSQIVKGGKVRDTVETRFGIRQIAWETETGFWLNGRNLKLKGVADHLECGPVGAASPEAIIRWKLELLKSMGVNAVRTAHNPQVPAFYDICDEIGMLVMDEIFDGWRKKADQDYGARFFDQHWEADLRTWLKRDRNHPSIIIYSVGNETRGEVGADIVKVCHEVDPTRPVTSGHAAPDVMDVHGVNGGSERQRFYKKLELHHPFIATEAPHTWQVRGYYRSRTWWRDGYPNKKQDPFPLPDLTEKEIFTYDWAPASEKTSSKQVFNSSYDNAMVRISARKNWELMRDLPWYSGHFRWTGFDYLGEAGYVHGGWPFRAFMGGALDLAGFKKDLFYFYQSQWTNKPMVHLLPHWTHPKMEHGTLIPVWAYSNADEVELFLNGRSLGKNKPGTQALEMQCEWFVPWEPGTLEAVAYKDGVEVARAKHVTAETPARITGFKKSIQATNGEPEVAVVTVKQQDKNRNFYPYGENRIAFHLEGPAKILSLENGNPVDTEPNFGQSSRRAFFGALRAFVQPTQEKGDIVLRAGAILGERRQLTSDLVSINVRTVAIRGAKSENKLRIHYTTDGSTPTTESPRYKKPFPVSLGTTVKALVLNKGETLFTLEETFAENLGLHWYAPGEKTTVDASGLQAEDAKLSQNCKSDMVVSGHYGTGYAIVPPGDSVQFYQENDGSNGQYALRIRYQSSRETSIELKVNDYDVQTLEAKNTKAKWKQITSTGRILNGGNHIQIKNTGETDILLDELEVSSNF</sequence>
<dbReference type="GO" id="GO:0004553">
    <property type="term" value="F:hydrolase activity, hydrolyzing O-glycosyl compounds"/>
    <property type="evidence" value="ECO:0007669"/>
    <property type="project" value="InterPro"/>
</dbReference>
<dbReference type="InterPro" id="IPR036156">
    <property type="entry name" value="Beta-gal/glucu_dom_sf"/>
</dbReference>
<keyword evidence="11" id="KW-1185">Reference proteome</keyword>
<comment type="caution">
    <text evidence="10">The sequence shown here is derived from an EMBL/GenBank/DDBJ whole genome shotgun (WGS) entry which is preliminary data.</text>
</comment>
<dbReference type="PANTHER" id="PTHR42732:SF1">
    <property type="entry name" value="BETA-MANNOSIDASE"/>
    <property type="match status" value="1"/>
</dbReference>
<evidence type="ECO:0000256" key="3">
    <source>
        <dbReference type="ARBA" id="ARBA00023295"/>
    </source>
</evidence>
<dbReference type="Pfam" id="PF13290">
    <property type="entry name" value="CHB_HEX_C_1"/>
    <property type="match status" value="1"/>
</dbReference>
<dbReference type="SUPFAM" id="SSF51445">
    <property type="entry name" value="(Trans)glycosidases"/>
    <property type="match status" value="1"/>
</dbReference>
<dbReference type="InterPro" id="IPR017853">
    <property type="entry name" value="GH"/>
</dbReference>